<keyword evidence="12" id="KW-1185">Reference proteome</keyword>
<evidence type="ECO:0000256" key="9">
    <source>
        <dbReference type="RuleBase" id="RU363060"/>
    </source>
</evidence>
<evidence type="ECO:0000256" key="4">
    <source>
        <dbReference type="ARBA" id="ARBA00022692"/>
    </source>
</evidence>
<comment type="similarity">
    <text evidence="2 9">Belongs to the V-ATPase proteolipid subunit family.</text>
</comment>
<dbReference type="OrthoDB" id="10264021at2759"/>
<dbReference type="FunCoup" id="G0QVK7">
    <property type="interactions" value="209"/>
</dbReference>
<feature type="transmembrane region" description="Helical" evidence="9">
    <location>
        <begin position="147"/>
        <end position="167"/>
    </location>
</feature>
<dbReference type="AlphaFoldDB" id="G0QVK7"/>
<feature type="domain" description="V-ATPase proteolipid subunit C-like" evidence="10">
    <location>
        <begin position="24"/>
        <end position="82"/>
    </location>
</feature>
<dbReference type="InterPro" id="IPR035921">
    <property type="entry name" value="F/V-ATP_Csub_sf"/>
</dbReference>
<keyword evidence="4 9" id="KW-0812">Transmembrane</keyword>
<evidence type="ECO:0000259" key="10">
    <source>
        <dbReference type="Pfam" id="PF00137"/>
    </source>
</evidence>
<dbReference type="OMA" id="TSPYMWG"/>
<dbReference type="CDD" id="cd18177">
    <property type="entry name" value="ATP-synt_Vo_c_ATP6F_rpt1"/>
    <property type="match status" value="1"/>
</dbReference>
<comment type="subcellular location">
    <subcellularLocation>
        <location evidence="1">Membrane</location>
        <topology evidence="1">Multi-pass membrane protein</topology>
    </subcellularLocation>
</comment>
<evidence type="ECO:0000256" key="5">
    <source>
        <dbReference type="ARBA" id="ARBA00022781"/>
    </source>
</evidence>
<keyword evidence="5" id="KW-0375">Hydrogen ion transport</keyword>
<dbReference type="EMBL" id="GL983947">
    <property type="protein sequence ID" value="EGR30767.1"/>
    <property type="molecule type" value="Genomic_DNA"/>
</dbReference>
<name>G0QVK7_ICHMU</name>
<sequence length="178" mass="18519">MSQVTQGWLDLFSSIPGQSWAYTGIALALGTSIIGAAWGIFITGASLLGASVKAPSIRSKNLISIIFCEAVAIYGVIMAIIMQGKMNKPKQQLSPTDLHNAFYAGYALFWTGISVGISNLVCGICVGITGSGCAISHAQQPETFVKILVIEIFGSALGLFGVIVGIIQCGDATFPSGK</sequence>
<dbReference type="InterPro" id="IPR000245">
    <property type="entry name" value="ATPase_proteolipid_csu"/>
</dbReference>
<evidence type="ECO:0000256" key="3">
    <source>
        <dbReference type="ARBA" id="ARBA00022448"/>
    </source>
</evidence>
<keyword evidence="3 9" id="KW-0813">Transport</keyword>
<evidence type="ECO:0000256" key="2">
    <source>
        <dbReference type="ARBA" id="ARBA00007296"/>
    </source>
</evidence>
<keyword evidence="8 9" id="KW-0472">Membrane</keyword>
<reference evidence="11 12" key="1">
    <citation type="submission" date="2011-07" db="EMBL/GenBank/DDBJ databases">
        <authorList>
            <person name="Coyne R."/>
            <person name="Brami D."/>
            <person name="Johnson J."/>
            <person name="Hostetler J."/>
            <person name="Hannick L."/>
            <person name="Clark T."/>
            <person name="Cassidy-Hanley D."/>
            <person name="Inman J."/>
        </authorList>
    </citation>
    <scope>NUCLEOTIDE SEQUENCE [LARGE SCALE GENOMIC DNA]</scope>
    <source>
        <strain evidence="11 12">G5</strain>
    </source>
</reference>
<dbReference type="FunFam" id="1.20.120.610:FF:000002">
    <property type="entry name" value="V-type proton ATPase proteolipid subunit"/>
    <property type="match status" value="1"/>
</dbReference>
<dbReference type="GO" id="GO:0046961">
    <property type="term" value="F:proton-transporting ATPase activity, rotational mechanism"/>
    <property type="evidence" value="ECO:0007669"/>
    <property type="project" value="InterPro"/>
</dbReference>
<dbReference type="STRING" id="857967.G0QVK7"/>
<dbReference type="RefSeq" id="XP_004032354.1">
    <property type="nucleotide sequence ID" value="XM_004032306.1"/>
</dbReference>
<evidence type="ECO:0000256" key="1">
    <source>
        <dbReference type="ARBA" id="ARBA00004141"/>
    </source>
</evidence>
<feature type="transmembrane region" description="Helical" evidence="9">
    <location>
        <begin position="62"/>
        <end position="82"/>
    </location>
</feature>
<dbReference type="GeneID" id="14906884"/>
<evidence type="ECO:0000313" key="11">
    <source>
        <dbReference type="EMBL" id="EGR30767.1"/>
    </source>
</evidence>
<dbReference type="PANTHER" id="PTHR10263">
    <property type="entry name" value="V-TYPE PROTON ATPASE PROTEOLIPID SUBUNIT"/>
    <property type="match status" value="1"/>
</dbReference>
<dbReference type="PRINTS" id="PR00122">
    <property type="entry name" value="VACATPASE"/>
</dbReference>
<accession>G0QVK7</accession>
<dbReference type="Pfam" id="PF00137">
    <property type="entry name" value="ATP-synt_C"/>
    <property type="match status" value="2"/>
</dbReference>
<keyword evidence="7 9" id="KW-0406">Ion transport</keyword>
<gene>
    <name evidence="11" type="ORF">IMG5_124330</name>
</gene>
<dbReference type="Proteomes" id="UP000008983">
    <property type="component" value="Unassembled WGS sequence"/>
</dbReference>
<evidence type="ECO:0000256" key="7">
    <source>
        <dbReference type="ARBA" id="ARBA00023065"/>
    </source>
</evidence>
<organism evidence="11 12">
    <name type="scientific">Ichthyophthirius multifiliis</name>
    <name type="common">White spot disease agent</name>
    <name type="synonym">Ich</name>
    <dbReference type="NCBI Taxonomy" id="5932"/>
    <lineage>
        <taxon>Eukaryota</taxon>
        <taxon>Sar</taxon>
        <taxon>Alveolata</taxon>
        <taxon>Ciliophora</taxon>
        <taxon>Intramacronucleata</taxon>
        <taxon>Oligohymenophorea</taxon>
        <taxon>Hymenostomatida</taxon>
        <taxon>Ophryoglenina</taxon>
        <taxon>Ichthyophthirius</taxon>
    </lineage>
</organism>
<keyword evidence="6 9" id="KW-1133">Transmembrane helix</keyword>
<dbReference type="InParanoid" id="G0QVK7"/>
<dbReference type="GO" id="GO:0033179">
    <property type="term" value="C:proton-transporting V-type ATPase, V0 domain"/>
    <property type="evidence" value="ECO:0007669"/>
    <property type="project" value="InterPro"/>
</dbReference>
<dbReference type="Gene3D" id="1.20.120.610">
    <property type="entry name" value="lithium bound rotor ring of v- atpase"/>
    <property type="match status" value="1"/>
</dbReference>
<proteinExistence type="inferred from homology"/>
<feature type="transmembrane region" description="Helical" evidence="9">
    <location>
        <begin position="102"/>
        <end position="135"/>
    </location>
</feature>
<dbReference type="CDD" id="cd18178">
    <property type="entry name" value="ATP-synt_Vo_c_ATP6F_rpt2"/>
    <property type="match status" value="1"/>
</dbReference>
<dbReference type="eggNOG" id="KOG0233">
    <property type="taxonomic scope" value="Eukaryota"/>
</dbReference>
<feature type="domain" description="V-ATPase proteolipid subunit C-like" evidence="10">
    <location>
        <begin position="110"/>
        <end position="167"/>
    </location>
</feature>
<evidence type="ECO:0000256" key="6">
    <source>
        <dbReference type="ARBA" id="ARBA00022989"/>
    </source>
</evidence>
<feature type="transmembrane region" description="Helical" evidence="9">
    <location>
        <begin position="20"/>
        <end position="50"/>
    </location>
</feature>
<dbReference type="SUPFAM" id="SSF81333">
    <property type="entry name" value="F1F0 ATP synthase subunit C"/>
    <property type="match status" value="2"/>
</dbReference>
<dbReference type="InterPro" id="IPR002379">
    <property type="entry name" value="ATPase_proteolipid_c-like_dom"/>
</dbReference>
<evidence type="ECO:0000313" key="12">
    <source>
        <dbReference type="Proteomes" id="UP000008983"/>
    </source>
</evidence>
<evidence type="ECO:0000256" key="8">
    <source>
        <dbReference type="ARBA" id="ARBA00023136"/>
    </source>
</evidence>
<protein>
    <recommendedName>
        <fullName evidence="10">V-ATPase proteolipid subunit C-like domain-containing protein</fullName>
    </recommendedName>
</protein>